<accession>A0A6J4V9J6</accession>
<organism evidence="2">
    <name type="scientific">uncultured Thermomicrobiales bacterium</name>
    <dbReference type="NCBI Taxonomy" id="1645740"/>
    <lineage>
        <taxon>Bacteria</taxon>
        <taxon>Pseudomonadati</taxon>
        <taxon>Thermomicrobiota</taxon>
        <taxon>Thermomicrobia</taxon>
        <taxon>Thermomicrobiales</taxon>
        <taxon>environmental samples</taxon>
    </lineage>
</organism>
<feature type="region of interest" description="Disordered" evidence="1">
    <location>
        <begin position="1"/>
        <end position="82"/>
    </location>
</feature>
<proteinExistence type="predicted"/>
<feature type="non-terminal residue" evidence="2">
    <location>
        <position position="82"/>
    </location>
</feature>
<dbReference type="EMBL" id="CADCWF010000235">
    <property type="protein sequence ID" value="CAA9569226.1"/>
    <property type="molecule type" value="Genomic_DNA"/>
</dbReference>
<sequence>LRDEPAGGDGRLRDGVTGNPRSEPRDRPRLRAADRGRAGRHPGAEPAIRRRRHPRALQVQPRLRRRRGAGRERLPAELRGGL</sequence>
<dbReference type="AlphaFoldDB" id="A0A6J4V9J6"/>
<protein>
    <submittedName>
        <fullName evidence="2">Uncharacterized protein</fullName>
    </submittedName>
</protein>
<feature type="non-terminal residue" evidence="2">
    <location>
        <position position="1"/>
    </location>
</feature>
<evidence type="ECO:0000313" key="2">
    <source>
        <dbReference type="EMBL" id="CAA9569226.1"/>
    </source>
</evidence>
<evidence type="ECO:0000256" key="1">
    <source>
        <dbReference type="SAM" id="MobiDB-lite"/>
    </source>
</evidence>
<feature type="compositionally biased region" description="Basic and acidic residues" evidence="1">
    <location>
        <begin position="1"/>
        <end position="14"/>
    </location>
</feature>
<feature type="compositionally biased region" description="Basic and acidic residues" evidence="1">
    <location>
        <begin position="22"/>
        <end position="37"/>
    </location>
</feature>
<gene>
    <name evidence="2" type="ORF">AVDCRST_MAG59-3332</name>
</gene>
<name>A0A6J4V9J6_9BACT</name>
<reference evidence="2" key="1">
    <citation type="submission" date="2020-02" db="EMBL/GenBank/DDBJ databases">
        <authorList>
            <person name="Meier V. D."/>
        </authorList>
    </citation>
    <scope>NUCLEOTIDE SEQUENCE</scope>
    <source>
        <strain evidence="2">AVDCRST_MAG59</strain>
    </source>
</reference>